<evidence type="ECO:0000256" key="4">
    <source>
        <dbReference type="RuleBase" id="RU003357"/>
    </source>
</evidence>
<organism evidence="9 10">
    <name type="scientific">Qipengyuania pelagi</name>
    <dbReference type="NCBI Taxonomy" id="994320"/>
    <lineage>
        <taxon>Bacteria</taxon>
        <taxon>Pseudomonadati</taxon>
        <taxon>Pseudomonadota</taxon>
        <taxon>Alphaproteobacteria</taxon>
        <taxon>Sphingomonadales</taxon>
        <taxon>Erythrobacteraceae</taxon>
        <taxon>Qipengyuania</taxon>
    </lineage>
</organism>
<feature type="region of interest" description="Disordered" evidence="5">
    <location>
        <begin position="36"/>
        <end position="58"/>
    </location>
</feature>
<name>A0A844YA22_9SPHN</name>
<dbReference type="RefSeq" id="WP_160661039.1">
    <property type="nucleotide sequence ID" value="NZ_BAABDV010000001.1"/>
</dbReference>
<feature type="signal peptide" evidence="6">
    <location>
        <begin position="1"/>
        <end position="37"/>
    </location>
</feature>
<proteinExistence type="inferred from homology"/>
<keyword evidence="9" id="KW-0675">Receptor</keyword>
<feature type="domain" description="TonB-dependent receptor plug" evidence="8">
    <location>
        <begin position="82"/>
        <end position="190"/>
    </location>
</feature>
<dbReference type="Proteomes" id="UP000430272">
    <property type="component" value="Unassembled WGS sequence"/>
</dbReference>
<feature type="chain" id="PRO_5032402706" evidence="6">
    <location>
        <begin position="38"/>
        <end position="1064"/>
    </location>
</feature>
<reference evidence="9 10" key="1">
    <citation type="submission" date="2019-12" db="EMBL/GenBank/DDBJ databases">
        <title>Genomic-based taxomic classification of the family Erythrobacteraceae.</title>
        <authorList>
            <person name="Xu L."/>
        </authorList>
    </citation>
    <scope>NUCLEOTIDE SEQUENCE [LARGE SCALE GENOMIC DNA]</scope>
    <source>
        <strain evidence="9 10">JCM 17468</strain>
    </source>
</reference>
<evidence type="ECO:0000256" key="2">
    <source>
        <dbReference type="ARBA" id="ARBA00023136"/>
    </source>
</evidence>
<feature type="domain" description="TonB-dependent receptor-like beta-barrel" evidence="7">
    <location>
        <begin position="504"/>
        <end position="1027"/>
    </location>
</feature>
<evidence type="ECO:0000256" key="6">
    <source>
        <dbReference type="SAM" id="SignalP"/>
    </source>
</evidence>
<evidence type="ECO:0000259" key="8">
    <source>
        <dbReference type="Pfam" id="PF07715"/>
    </source>
</evidence>
<dbReference type="InterPro" id="IPR010104">
    <property type="entry name" value="TonB_rcpt_bac"/>
</dbReference>
<gene>
    <name evidence="9" type="ORF">GRI47_09725</name>
</gene>
<dbReference type="Pfam" id="PF07715">
    <property type="entry name" value="Plug"/>
    <property type="match status" value="1"/>
</dbReference>
<dbReference type="GO" id="GO:0009279">
    <property type="term" value="C:cell outer membrane"/>
    <property type="evidence" value="ECO:0007669"/>
    <property type="project" value="UniProtKB-SubCell"/>
</dbReference>
<dbReference type="NCBIfam" id="TIGR01782">
    <property type="entry name" value="TonB-Xanth-Caul"/>
    <property type="match status" value="1"/>
</dbReference>
<evidence type="ECO:0000313" key="10">
    <source>
        <dbReference type="Proteomes" id="UP000430272"/>
    </source>
</evidence>
<dbReference type="EMBL" id="WTYD01000001">
    <property type="protein sequence ID" value="MXO54279.1"/>
    <property type="molecule type" value="Genomic_DNA"/>
</dbReference>
<keyword evidence="4" id="KW-0798">TonB box</keyword>
<dbReference type="Gene3D" id="2.170.130.10">
    <property type="entry name" value="TonB-dependent receptor, plug domain"/>
    <property type="match status" value="1"/>
</dbReference>
<comment type="subcellular location">
    <subcellularLocation>
        <location evidence="1 4">Cell outer membrane</location>
    </subcellularLocation>
</comment>
<keyword evidence="10" id="KW-1185">Reference proteome</keyword>
<dbReference type="SUPFAM" id="SSF56935">
    <property type="entry name" value="Porins"/>
    <property type="match status" value="1"/>
</dbReference>
<accession>A0A844YA22</accession>
<keyword evidence="6" id="KW-0732">Signal</keyword>
<evidence type="ECO:0000259" key="7">
    <source>
        <dbReference type="Pfam" id="PF00593"/>
    </source>
</evidence>
<dbReference type="PANTHER" id="PTHR40980">
    <property type="entry name" value="PLUG DOMAIN-CONTAINING PROTEIN"/>
    <property type="match status" value="1"/>
</dbReference>
<keyword evidence="2 4" id="KW-0472">Membrane</keyword>
<evidence type="ECO:0000256" key="3">
    <source>
        <dbReference type="ARBA" id="ARBA00023237"/>
    </source>
</evidence>
<comment type="similarity">
    <text evidence="4">Belongs to the TonB-dependent receptor family.</text>
</comment>
<protein>
    <submittedName>
        <fullName evidence="9">TonB-dependent receptor</fullName>
    </submittedName>
</protein>
<sequence length="1064" mass="115902">MLRNATQAEATLSRRLIALTTASGLAIGALTASPANAQVADPNEEETRENEAGIPEGLDPENLIIVSGYRQSLESAQDFKENADTVVDVITAEDIGALADRSVAEALQRVPGVNISRFEQRDDPDRFSVEGSNVIIRGLPYVLSTLNGRDIFSANGGRTLSFNDVSPELLGRVEIYKNVSADMIEGNISGLVNLVTRKPLDNPGLNLAGTVEVNYGDLAEEWSPGFSGLISNTFETNVGTFGLQFGYAQQELVTRTDASQLTDPCYRADTLDGPCLRVVNVGSGGYFGDPNFNASNFPPPGSVVVPKGAGVRTTDLTRDRNAYSGVAQWESNDGRALVTLEYLRAETEGTLNEFAALALVNDDALFPVPVPGTTPTFRDGIFQSGSLTQTQPFNGGFGIPTELLRFQREDDAKTEDYSIDVQLEPSDRLRFNIELQHIKSDRNENGFIAAMQTYTDLFIDNSGETPQVQFFEPGTMGDSTGYFTDPAATFYWFLLDNQVRNEGDLTSMRADAEYDISDEGFFKTARFGARFADRNRVTRSANFSNWGNLGAPWTGRGGNWNCGDFQRFGCGGAYAFDFPESSQVRNPFGNNFQRGNAPTPLGDGSAFFFGGDNLVNEYLNGTAEARANAITAFTLTPNAWGPIYNRTGLVDGTVFLPGEISDVEESTDAYYARLDFGTVFGNGWELTGNIGARYVQTTVRTQGEINFPFGNFFDTNGDNRVTVGEINAACGNVQQGQDTPSYCKLSPARKAEFASVFTGETIRDNANIEFDNWLPAGNIKLDFGGGLLARAAISKAISRPDLAAFRTGGAIGDNTRALELAGALETGPLFQIETGNRLLGPITAWNYDLSIEYYFDDVGSITAAFFYKDFDNLFGNGPTVRNFTSPSGVSTDVEVNGPINFGSAKLQGVELAYQDVFEFLPGPLGNLGTQLTYTYIDSKDFSSSGDVFGDLPQPGVSKHTVNATVFYEDDALSVRAAYNWRSDFLQTPRDVIFPFSPVYGEATGQLDASIFYTLTPQIKLGVQGVNLLDEVTRTSTQIDFDGNRITRSAFRNDRRFTFLARFDF</sequence>
<dbReference type="PANTHER" id="PTHR40980:SF3">
    <property type="entry name" value="TONB-DEPENDENT RECEPTOR-LIKE BETA-BARREL DOMAIN-CONTAINING PROTEIN"/>
    <property type="match status" value="1"/>
</dbReference>
<dbReference type="AlphaFoldDB" id="A0A844YA22"/>
<dbReference type="Gene3D" id="2.40.170.20">
    <property type="entry name" value="TonB-dependent receptor, beta-barrel domain"/>
    <property type="match status" value="1"/>
</dbReference>
<evidence type="ECO:0000256" key="1">
    <source>
        <dbReference type="ARBA" id="ARBA00004442"/>
    </source>
</evidence>
<dbReference type="InterPro" id="IPR012910">
    <property type="entry name" value="Plug_dom"/>
</dbReference>
<dbReference type="OrthoDB" id="5476657at2"/>
<keyword evidence="3" id="KW-0998">Cell outer membrane</keyword>
<dbReference type="InterPro" id="IPR000531">
    <property type="entry name" value="Beta-barrel_TonB"/>
</dbReference>
<evidence type="ECO:0000313" key="9">
    <source>
        <dbReference type="EMBL" id="MXO54279.1"/>
    </source>
</evidence>
<dbReference type="Pfam" id="PF00593">
    <property type="entry name" value="TonB_dep_Rec_b-barrel"/>
    <property type="match status" value="1"/>
</dbReference>
<evidence type="ECO:0000256" key="5">
    <source>
        <dbReference type="SAM" id="MobiDB-lite"/>
    </source>
</evidence>
<dbReference type="InterPro" id="IPR037066">
    <property type="entry name" value="Plug_dom_sf"/>
</dbReference>
<dbReference type="InterPro" id="IPR018247">
    <property type="entry name" value="EF_Hand_1_Ca_BS"/>
</dbReference>
<dbReference type="InterPro" id="IPR036942">
    <property type="entry name" value="Beta-barrel_TonB_sf"/>
</dbReference>
<dbReference type="PROSITE" id="PS00018">
    <property type="entry name" value="EF_HAND_1"/>
    <property type="match status" value="1"/>
</dbReference>
<comment type="caution">
    <text evidence="9">The sequence shown here is derived from an EMBL/GenBank/DDBJ whole genome shotgun (WGS) entry which is preliminary data.</text>
</comment>